<sequence length="212" mass="23933">MQMALLPSTDPPGKFTILRIEFKLRAKDKMTNFKPTTDMCDPTHTLEPSSALSSTLSLIPGNAIPYLALGIGSAFCMGYAIRYNLPAVKLDRLNTTLRTAEETLDHAKAKCVRDYLSLAELRTRFLRTKLTTSKLQTRLLEVHDLGWKDYLQNIIAISRCLVMLEREVCDIQKTSLVLIEAAHRRKLTEDINETQAVLHGAMYQNTESGYEV</sequence>
<gene>
    <name evidence="1" type="ORF">MSAN_00232800</name>
</gene>
<organism evidence="1 2">
    <name type="scientific">Mycena sanguinolenta</name>
    <dbReference type="NCBI Taxonomy" id="230812"/>
    <lineage>
        <taxon>Eukaryota</taxon>
        <taxon>Fungi</taxon>
        <taxon>Dikarya</taxon>
        <taxon>Basidiomycota</taxon>
        <taxon>Agaricomycotina</taxon>
        <taxon>Agaricomycetes</taxon>
        <taxon>Agaricomycetidae</taxon>
        <taxon>Agaricales</taxon>
        <taxon>Marasmiineae</taxon>
        <taxon>Mycenaceae</taxon>
        <taxon>Mycena</taxon>
    </lineage>
</organism>
<dbReference type="OrthoDB" id="2942566at2759"/>
<protein>
    <submittedName>
        <fullName evidence="1">Uncharacterized protein</fullName>
    </submittedName>
</protein>
<dbReference type="AlphaFoldDB" id="A0A8H7DNY1"/>
<keyword evidence="2" id="KW-1185">Reference proteome</keyword>
<evidence type="ECO:0000313" key="2">
    <source>
        <dbReference type="Proteomes" id="UP000623467"/>
    </source>
</evidence>
<accession>A0A8H7DNY1</accession>
<dbReference type="Proteomes" id="UP000623467">
    <property type="component" value="Unassembled WGS sequence"/>
</dbReference>
<reference evidence="1" key="1">
    <citation type="submission" date="2020-05" db="EMBL/GenBank/DDBJ databases">
        <title>Mycena genomes resolve the evolution of fungal bioluminescence.</title>
        <authorList>
            <person name="Tsai I.J."/>
        </authorList>
    </citation>
    <scope>NUCLEOTIDE SEQUENCE</scope>
    <source>
        <strain evidence="1">160909Yilan</strain>
    </source>
</reference>
<proteinExistence type="predicted"/>
<dbReference type="EMBL" id="JACAZH010000001">
    <property type="protein sequence ID" value="KAF7378086.1"/>
    <property type="molecule type" value="Genomic_DNA"/>
</dbReference>
<name>A0A8H7DNY1_9AGAR</name>
<comment type="caution">
    <text evidence="1">The sequence shown here is derived from an EMBL/GenBank/DDBJ whole genome shotgun (WGS) entry which is preliminary data.</text>
</comment>
<evidence type="ECO:0000313" key="1">
    <source>
        <dbReference type="EMBL" id="KAF7378086.1"/>
    </source>
</evidence>